<dbReference type="Proteomes" id="UP001597533">
    <property type="component" value="Unassembled WGS sequence"/>
</dbReference>
<evidence type="ECO:0000313" key="3">
    <source>
        <dbReference type="Proteomes" id="UP001597533"/>
    </source>
</evidence>
<keyword evidence="1" id="KW-0732">Signal</keyword>
<dbReference type="InterPro" id="IPR011250">
    <property type="entry name" value="OMP/PagP_B-barrel"/>
</dbReference>
<evidence type="ECO:0000256" key="1">
    <source>
        <dbReference type="SAM" id="SignalP"/>
    </source>
</evidence>
<sequence>MKKCLILVFLFTITTSSIAQNTFTVNNETLELKTEVEGTLDLLWNTIDGEFRYFVKDDSDAIQELKNTKDSESKTYKEEYKTVLNRLTGNSISTDKVNLTLSSLRQFFDDYNVSKNIDYQVSEKARLESRIGVFGGLTNHPFVENPDNKSTPFFGIEFEILEANKMPRHAGFFSMRHALEHSDYKYSATQLALGYRYRFINQPSFNIYANVKFATYTFSKFLDESESSFDVPFIFGIGSDIKVGKNGFITFAYNELFAVFIDNEGNFPIDFAIGYKMKL</sequence>
<evidence type="ECO:0000313" key="2">
    <source>
        <dbReference type="EMBL" id="MFD2822879.1"/>
    </source>
</evidence>
<dbReference type="EMBL" id="JBHUOV010000001">
    <property type="protein sequence ID" value="MFD2822879.1"/>
    <property type="molecule type" value="Genomic_DNA"/>
</dbReference>
<accession>A0ABW5WK74</accession>
<proteinExistence type="predicted"/>
<organism evidence="2 3">
    <name type="scientific">Lacinutrix iliipiscaria</name>
    <dbReference type="NCBI Taxonomy" id="1230532"/>
    <lineage>
        <taxon>Bacteria</taxon>
        <taxon>Pseudomonadati</taxon>
        <taxon>Bacteroidota</taxon>
        <taxon>Flavobacteriia</taxon>
        <taxon>Flavobacteriales</taxon>
        <taxon>Flavobacteriaceae</taxon>
        <taxon>Lacinutrix</taxon>
    </lineage>
</organism>
<reference evidence="3" key="1">
    <citation type="journal article" date="2019" name="Int. J. Syst. Evol. Microbiol.">
        <title>The Global Catalogue of Microorganisms (GCM) 10K type strain sequencing project: providing services to taxonomists for standard genome sequencing and annotation.</title>
        <authorList>
            <consortium name="The Broad Institute Genomics Platform"/>
            <consortium name="The Broad Institute Genome Sequencing Center for Infectious Disease"/>
            <person name="Wu L."/>
            <person name="Ma J."/>
        </authorList>
    </citation>
    <scope>NUCLEOTIDE SEQUENCE [LARGE SCALE GENOMIC DNA]</scope>
    <source>
        <strain evidence="3">KCTC 32141</strain>
    </source>
</reference>
<feature type="chain" id="PRO_5047070200" evidence="1">
    <location>
        <begin position="20"/>
        <end position="279"/>
    </location>
</feature>
<name>A0ABW5WK74_9FLAO</name>
<dbReference type="RefSeq" id="WP_183486169.1">
    <property type="nucleotide sequence ID" value="NZ_JBHUOV010000001.1"/>
</dbReference>
<protein>
    <submittedName>
        <fullName evidence="2">Uncharacterized protein</fullName>
    </submittedName>
</protein>
<dbReference type="SUPFAM" id="SSF56925">
    <property type="entry name" value="OMPA-like"/>
    <property type="match status" value="1"/>
</dbReference>
<comment type="caution">
    <text evidence="2">The sequence shown here is derived from an EMBL/GenBank/DDBJ whole genome shotgun (WGS) entry which is preliminary data.</text>
</comment>
<gene>
    <name evidence="2" type="ORF">ACFS5M_04305</name>
</gene>
<keyword evidence="3" id="KW-1185">Reference proteome</keyword>
<feature type="signal peptide" evidence="1">
    <location>
        <begin position="1"/>
        <end position="19"/>
    </location>
</feature>